<dbReference type="EMBL" id="CAEZZC010000004">
    <property type="protein sequence ID" value="CAB4745261.1"/>
    <property type="molecule type" value="Genomic_DNA"/>
</dbReference>
<proteinExistence type="predicted"/>
<name>A0A6J6TCW2_9ZZZZ</name>
<evidence type="ECO:0000313" key="3">
    <source>
        <dbReference type="EMBL" id="CAB4858393.1"/>
    </source>
</evidence>
<dbReference type="InterPro" id="IPR047703">
    <property type="entry name" value="SCO2322-like"/>
</dbReference>
<evidence type="ECO:0000313" key="4">
    <source>
        <dbReference type="EMBL" id="CAB4912677.1"/>
    </source>
</evidence>
<dbReference type="NCBIfam" id="NF040672">
    <property type="entry name" value="SCO2322_fam"/>
    <property type="match status" value="1"/>
</dbReference>
<protein>
    <submittedName>
        <fullName evidence="2">Unannotated protein</fullName>
    </submittedName>
</protein>
<gene>
    <name evidence="1" type="ORF">UFOPK2289_00199</name>
    <name evidence="2" type="ORF">UFOPK2822_00461</name>
    <name evidence="3" type="ORF">UFOPK3346_00323</name>
    <name evidence="4" type="ORF">UFOPK3670_00147</name>
    <name evidence="5" type="ORF">UFOPK4308_00350</name>
</gene>
<reference evidence="2" key="1">
    <citation type="submission" date="2020-05" db="EMBL/GenBank/DDBJ databases">
        <authorList>
            <person name="Chiriac C."/>
            <person name="Salcher M."/>
            <person name="Ghai R."/>
            <person name="Kavagutti S V."/>
        </authorList>
    </citation>
    <scope>NUCLEOTIDE SEQUENCE</scope>
</reference>
<dbReference type="AlphaFoldDB" id="A0A6J6TCW2"/>
<evidence type="ECO:0000313" key="2">
    <source>
        <dbReference type="EMBL" id="CAB4745261.1"/>
    </source>
</evidence>
<dbReference type="EMBL" id="CAFBMV010000001">
    <property type="protein sequence ID" value="CAB4912677.1"/>
    <property type="molecule type" value="Genomic_DNA"/>
</dbReference>
<dbReference type="EMBL" id="CAFBQL010000002">
    <property type="protein sequence ID" value="CAB5054680.1"/>
    <property type="molecule type" value="Genomic_DNA"/>
</dbReference>
<evidence type="ECO:0000313" key="1">
    <source>
        <dbReference type="EMBL" id="CAB4657178.1"/>
    </source>
</evidence>
<accession>A0A6J6TCW2</accession>
<sequence>MKKINFFSIFLLSCVLISFQLVTPSFAGEKGYRYWGYFQAPTGVKPWVSAMTGPTTVVPDGSVEGWAFTFSSDSVPDALPPRRLPNFGKLCATFKFNIANQKRVGIVVDFGRAVLRPKNEKEPNLIATCVVIDAQATGYEIMAKIVKIKSDASGLICSLNAYPAKECGAEILTPRSLIPKK</sequence>
<dbReference type="EMBL" id="CAEZWT010000003">
    <property type="protein sequence ID" value="CAB4657178.1"/>
    <property type="molecule type" value="Genomic_DNA"/>
</dbReference>
<organism evidence="2">
    <name type="scientific">freshwater metagenome</name>
    <dbReference type="NCBI Taxonomy" id="449393"/>
    <lineage>
        <taxon>unclassified sequences</taxon>
        <taxon>metagenomes</taxon>
        <taxon>ecological metagenomes</taxon>
    </lineage>
</organism>
<dbReference type="EMBL" id="CAFBLE010000002">
    <property type="protein sequence ID" value="CAB4858393.1"/>
    <property type="molecule type" value="Genomic_DNA"/>
</dbReference>
<evidence type="ECO:0000313" key="5">
    <source>
        <dbReference type="EMBL" id="CAB5054680.1"/>
    </source>
</evidence>